<evidence type="ECO:0000313" key="3">
    <source>
        <dbReference type="Proteomes" id="UP000237797"/>
    </source>
</evidence>
<evidence type="ECO:0000256" key="1">
    <source>
        <dbReference type="SAM" id="Phobius"/>
    </source>
</evidence>
<keyword evidence="3" id="KW-1185">Reference proteome</keyword>
<proteinExistence type="predicted"/>
<name>A0A2T0LA17_9BACL</name>
<feature type="transmembrane region" description="Helical" evidence="1">
    <location>
        <begin position="12"/>
        <end position="32"/>
    </location>
</feature>
<keyword evidence="1" id="KW-1133">Transmembrane helix</keyword>
<comment type="caution">
    <text evidence="2">The sequence shown here is derived from an EMBL/GenBank/DDBJ whole genome shotgun (WGS) entry which is preliminary data.</text>
</comment>
<accession>A0A2T0LA17</accession>
<sequence>MNFPVVGKAFWFGLFNATFMSVPLWLLIYYSLRGLF</sequence>
<evidence type="ECO:0000313" key="2">
    <source>
        <dbReference type="EMBL" id="PRX38589.1"/>
    </source>
</evidence>
<organism evidence="2 3">
    <name type="scientific">Planifilum fimeticola</name>
    <dbReference type="NCBI Taxonomy" id="201975"/>
    <lineage>
        <taxon>Bacteria</taxon>
        <taxon>Bacillati</taxon>
        <taxon>Bacillota</taxon>
        <taxon>Bacilli</taxon>
        <taxon>Bacillales</taxon>
        <taxon>Thermoactinomycetaceae</taxon>
        <taxon>Planifilum</taxon>
    </lineage>
</organism>
<dbReference type="EMBL" id="PVNE01000045">
    <property type="protein sequence ID" value="PRX38589.1"/>
    <property type="molecule type" value="Genomic_DNA"/>
</dbReference>
<reference evidence="2 3" key="1">
    <citation type="submission" date="2018-03" db="EMBL/GenBank/DDBJ databases">
        <title>Genomic Encyclopedia of Archaeal and Bacterial Type Strains, Phase II (KMG-II): from individual species to whole genera.</title>
        <authorList>
            <person name="Goeker M."/>
        </authorList>
    </citation>
    <scope>NUCLEOTIDE SEQUENCE [LARGE SCALE GENOMIC DNA]</scope>
    <source>
        <strain evidence="2 3">DSM 44946</strain>
    </source>
</reference>
<protein>
    <submittedName>
        <fullName evidence="2">Uncharacterized protein</fullName>
    </submittedName>
</protein>
<dbReference type="AlphaFoldDB" id="A0A2T0LA17"/>
<gene>
    <name evidence="2" type="ORF">CLV97_1451</name>
</gene>
<dbReference type="Proteomes" id="UP000237797">
    <property type="component" value="Unassembled WGS sequence"/>
</dbReference>
<keyword evidence="1" id="KW-0472">Membrane</keyword>
<keyword evidence="1" id="KW-0812">Transmembrane</keyword>